<feature type="transmembrane region" description="Helical" evidence="6">
    <location>
        <begin position="213"/>
        <end position="237"/>
    </location>
</feature>
<protein>
    <submittedName>
        <fullName evidence="7">Uncharacterized protein</fullName>
    </submittedName>
</protein>
<feature type="transmembrane region" description="Helical" evidence="6">
    <location>
        <begin position="112"/>
        <end position="133"/>
    </location>
</feature>
<comment type="caution">
    <text evidence="7">The sequence shown here is derived from an EMBL/GenBank/DDBJ whole genome shotgun (WGS) entry which is preliminary data.</text>
</comment>
<evidence type="ECO:0000256" key="3">
    <source>
        <dbReference type="ARBA" id="ARBA00022692"/>
    </source>
</evidence>
<feature type="transmembrane region" description="Helical" evidence="6">
    <location>
        <begin position="170"/>
        <end position="192"/>
    </location>
</feature>
<dbReference type="Pfam" id="PF01943">
    <property type="entry name" value="Polysacc_synt"/>
    <property type="match status" value="1"/>
</dbReference>
<dbReference type="GO" id="GO:0005886">
    <property type="term" value="C:plasma membrane"/>
    <property type="evidence" value="ECO:0007669"/>
    <property type="project" value="UniProtKB-SubCell"/>
</dbReference>
<evidence type="ECO:0000256" key="4">
    <source>
        <dbReference type="ARBA" id="ARBA00022989"/>
    </source>
</evidence>
<feature type="transmembrane region" description="Helical" evidence="6">
    <location>
        <begin position="44"/>
        <end position="65"/>
    </location>
</feature>
<organism evidence="7 8">
    <name type="scientific">Candidatus Portnoybacteria bacterium CG10_big_fil_rev_8_21_14_0_10_38_18</name>
    <dbReference type="NCBI Taxonomy" id="1974813"/>
    <lineage>
        <taxon>Bacteria</taxon>
        <taxon>Candidatus Portnoyibacteriota</taxon>
    </lineage>
</organism>
<dbReference type="PANTHER" id="PTHR30250">
    <property type="entry name" value="PST FAMILY PREDICTED COLANIC ACID TRANSPORTER"/>
    <property type="match status" value="1"/>
</dbReference>
<keyword evidence="2" id="KW-1003">Cell membrane</keyword>
<feature type="transmembrane region" description="Helical" evidence="6">
    <location>
        <begin position="85"/>
        <end position="106"/>
    </location>
</feature>
<feature type="transmembrane region" description="Helical" evidence="6">
    <location>
        <begin position="389"/>
        <end position="410"/>
    </location>
</feature>
<dbReference type="InterPro" id="IPR002797">
    <property type="entry name" value="Polysacc_synth"/>
</dbReference>
<feature type="transmembrane region" description="Helical" evidence="6">
    <location>
        <begin position="257"/>
        <end position="279"/>
    </location>
</feature>
<comment type="subcellular location">
    <subcellularLocation>
        <location evidence="1">Cell membrane</location>
        <topology evidence="1">Multi-pass membrane protein</topology>
    </subcellularLocation>
</comment>
<feature type="transmembrane region" description="Helical" evidence="6">
    <location>
        <begin position="7"/>
        <end position="32"/>
    </location>
</feature>
<reference evidence="8" key="1">
    <citation type="submission" date="2017-09" db="EMBL/GenBank/DDBJ databases">
        <title>Depth-based differentiation of microbial function through sediment-hosted aquifers and enrichment of novel symbionts in the deep terrestrial subsurface.</title>
        <authorList>
            <person name="Probst A.J."/>
            <person name="Ladd B."/>
            <person name="Jarett J.K."/>
            <person name="Geller-Mcgrath D.E."/>
            <person name="Sieber C.M.K."/>
            <person name="Emerson J.B."/>
            <person name="Anantharaman K."/>
            <person name="Thomas B.C."/>
            <person name="Malmstrom R."/>
            <person name="Stieglmeier M."/>
            <person name="Klingl A."/>
            <person name="Woyke T."/>
            <person name="Ryan C.M."/>
            <person name="Banfield J.F."/>
        </authorList>
    </citation>
    <scope>NUCLEOTIDE SEQUENCE [LARGE SCALE GENOMIC DNA]</scope>
</reference>
<evidence type="ECO:0000256" key="5">
    <source>
        <dbReference type="ARBA" id="ARBA00023136"/>
    </source>
</evidence>
<feature type="transmembrane region" description="Helical" evidence="6">
    <location>
        <begin position="300"/>
        <end position="325"/>
    </location>
</feature>
<keyword evidence="3 6" id="KW-0812">Transmembrane</keyword>
<name>A0A2M8KCK4_9BACT</name>
<dbReference type="CDD" id="cd13128">
    <property type="entry name" value="MATE_Wzx_like"/>
    <property type="match status" value="1"/>
</dbReference>
<keyword evidence="4 6" id="KW-1133">Transmembrane helix</keyword>
<feature type="transmembrane region" description="Helical" evidence="6">
    <location>
        <begin position="145"/>
        <end position="164"/>
    </location>
</feature>
<dbReference type="Proteomes" id="UP000231648">
    <property type="component" value="Unassembled WGS sequence"/>
</dbReference>
<gene>
    <name evidence="7" type="ORF">COU82_00825</name>
</gene>
<evidence type="ECO:0000256" key="6">
    <source>
        <dbReference type="SAM" id="Phobius"/>
    </source>
</evidence>
<feature type="transmembrane region" description="Helical" evidence="6">
    <location>
        <begin position="422"/>
        <end position="439"/>
    </location>
</feature>
<dbReference type="AlphaFoldDB" id="A0A2M8KCK4"/>
<feature type="transmembrane region" description="Helical" evidence="6">
    <location>
        <begin position="445"/>
        <end position="462"/>
    </location>
</feature>
<dbReference type="PANTHER" id="PTHR30250:SF11">
    <property type="entry name" value="O-ANTIGEN TRANSPORTER-RELATED"/>
    <property type="match status" value="1"/>
</dbReference>
<evidence type="ECO:0000313" key="8">
    <source>
        <dbReference type="Proteomes" id="UP000231648"/>
    </source>
</evidence>
<dbReference type="EMBL" id="PFDX01000010">
    <property type="protein sequence ID" value="PJE57636.1"/>
    <property type="molecule type" value="Genomic_DNA"/>
</dbReference>
<accession>A0A2M8KCK4</accession>
<evidence type="ECO:0000256" key="1">
    <source>
        <dbReference type="ARBA" id="ARBA00004651"/>
    </source>
</evidence>
<evidence type="ECO:0000313" key="7">
    <source>
        <dbReference type="EMBL" id="PJE57636.1"/>
    </source>
</evidence>
<keyword evidence="5 6" id="KW-0472">Membrane</keyword>
<dbReference type="InterPro" id="IPR050833">
    <property type="entry name" value="Poly_Biosynth_Transport"/>
</dbReference>
<sequence length="478" mass="53342">MTIVRKIAYNTVVSAGARIIAVALSLVSLGFITRYLGKEGFGNYSLILAFVYVFNILADLGLYSLMTREISRPGADEKKIASNIFTIRIVALLFFLGLGVILVWLFPYTNQVKLGVLIGSVGYLFLSASQVLMGVFQKYLRIDKAGFADIIGRVIQLGLVIIFIRLDLGFFFILLALIISCLGNFILNWFFARTHVALTLAFDFSLWKELIKIAIPIALSLVLTLIYFKFDTIFLSLKFINRSSANPIVDVGIYNVAYKILEGLIFFPSMFVGLIMPLLSRFAFLNPDEFKKIFQKTLDVLIVFIIPVIIGLLMLSLPLVVLIGGAQFSASAPVLQLLSFAIGLIFLGNLFGHSIIALNKQKTGAWIYFSGMLFNVITNLIFIPKYSYFGAAATTVATELLVTILMIYLIYKTINYFPRFRIIKPILAGLIMTGFLYLFRAGNLFFLVAGGVIVYFATLYLIKGINKDELSLLIKKET</sequence>
<proteinExistence type="predicted"/>
<feature type="transmembrane region" description="Helical" evidence="6">
    <location>
        <begin position="337"/>
        <end position="358"/>
    </location>
</feature>
<evidence type="ECO:0000256" key="2">
    <source>
        <dbReference type="ARBA" id="ARBA00022475"/>
    </source>
</evidence>
<feature type="transmembrane region" description="Helical" evidence="6">
    <location>
        <begin position="365"/>
        <end position="383"/>
    </location>
</feature>